<dbReference type="Gene3D" id="1.20.120.730">
    <property type="entry name" value="Sec23/Sec24 helical domain"/>
    <property type="match status" value="1"/>
</dbReference>
<evidence type="ECO:0000256" key="12">
    <source>
        <dbReference type="ARBA" id="ARBA00023136"/>
    </source>
</evidence>
<proteinExistence type="inferred from homology"/>
<dbReference type="InterPro" id="IPR012990">
    <property type="entry name" value="Beta-sandwich_Sec23_24"/>
</dbReference>
<dbReference type="InterPro" id="IPR036175">
    <property type="entry name" value="Sec23/24_helical_dom_sf"/>
</dbReference>
<evidence type="ECO:0000256" key="9">
    <source>
        <dbReference type="ARBA" id="ARBA00022892"/>
    </source>
</evidence>
<dbReference type="FunFam" id="3.40.50.410:FF:000043">
    <property type="entry name" value="Protein transport protein SEC23"/>
    <property type="match status" value="1"/>
</dbReference>
<dbReference type="GO" id="GO:0005789">
    <property type="term" value="C:endoplasmic reticulum membrane"/>
    <property type="evidence" value="ECO:0007669"/>
    <property type="project" value="UniProtKB-SubCell"/>
</dbReference>
<evidence type="ECO:0000259" key="20">
    <source>
        <dbReference type="Pfam" id="PF08033"/>
    </source>
</evidence>
<evidence type="ECO:0000259" key="17">
    <source>
        <dbReference type="Pfam" id="PF04810"/>
    </source>
</evidence>
<reference evidence="21" key="1">
    <citation type="submission" date="2023-04" db="EMBL/GenBank/DDBJ databases">
        <title>Ambrosiozyma monospora NBRC 1965.</title>
        <authorList>
            <person name="Ichikawa N."/>
            <person name="Sato H."/>
            <person name="Tonouchi N."/>
        </authorList>
    </citation>
    <scope>NUCLEOTIDE SEQUENCE</scope>
    <source>
        <strain evidence="21">NBRC 1965</strain>
    </source>
</reference>
<evidence type="ECO:0000256" key="2">
    <source>
        <dbReference type="ARBA" id="ARBA00004397"/>
    </source>
</evidence>
<evidence type="ECO:0000256" key="14">
    <source>
        <dbReference type="ARBA" id="ARBA00025471"/>
    </source>
</evidence>
<dbReference type="PANTHER" id="PTHR11141:SF0">
    <property type="entry name" value="PROTEIN TRANSPORT PROTEIN SEC23"/>
    <property type="match status" value="1"/>
</dbReference>
<feature type="domain" description="Gelsolin-like" evidence="16">
    <location>
        <begin position="623"/>
        <end position="709"/>
    </location>
</feature>
<dbReference type="Pfam" id="PF04810">
    <property type="entry name" value="zf-Sec23_Sec24"/>
    <property type="match status" value="1"/>
</dbReference>
<dbReference type="InterPro" id="IPR006900">
    <property type="entry name" value="Sec23/24_helical_dom"/>
</dbReference>
<dbReference type="GO" id="GO:0070971">
    <property type="term" value="C:endoplasmic reticulum exit site"/>
    <property type="evidence" value="ECO:0007669"/>
    <property type="project" value="TreeGrafter"/>
</dbReference>
<dbReference type="Pfam" id="PF08033">
    <property type="entry name" value="Sec23_BS"/>
    <property type="match status" value="1"/>
</dbReference>
<evidence type="ECO:0000256" key="13">
    <source>
        <dbReference type="ARBA" id="ARBA00023329"/>
    </source>
</evidence>
<dbReference type="Gene3D" id="3.40.50.410">
    <property type="entry name" value="von Willebrand factor, type A domain"/>
    <property type="match status" value="1"/>
</dbReference>
<dbReference type="PANTHER" id="PTHR11141">
    <property type="entry name" value="PROTEIN TRANSPORT PROTEIN SEC23"/>
    <property type="match status" value="1"/>
</dbReference>
<dbReference type="Pfam" id="PF00626">
    <property type="entry name" value="Gelsolin"/>
    <property type="match status" value="1"/>
</dbReference>
<keyword evidence="10 15" id="KW-0653">Protein transport</keyword>
<keyword evidence="11 15" id="KW-0333">Golgi apparatus</keyword>
<dbReference type="GO" id="GO:0006886">
    <property type="term" value="P:intracellular protein transport"/>
    <property type="evidence" value="ECO:0007669"/>
    <property type="project" value="InterPro"/>
</dbReference>
<dbReference type="Pfam" id="PF04815">
    <property type="entry name" value="Sec23_helical"/>
    <property type="match status" value="1"/>
</dbReference>
<dbReference type="GO" id="GO:0005096">
    <property type="term" value="F:GTPase activator activity"/>
    <property type="evidence" value="ECO:0007669"/>
    <property type="project" value="TreeGrafter"/>
</dbReference>
<keyword evidence="12 15" id="KW-0472">Membrane</keyword>
<dbReference type="AlphaFoldDB" id="A0A9W6YV94"/>
<dbReference type="Pfam" id="PF04811">
    <property type="entry name" value="Sec23_trunk"/>
    <property type="match status" value="1"/>
</dbReference>
<organism evidence="21 22">
    <name type="scientific">Ambrosiozyma monospora</name>
    <name type="common">Yeast</name>
    <name type="synonym">Endomycopsis monosporus</name>
    <dbReference type="NCBI Taxonomy" id="43982"/>
    <lineage>
        <taxon>Eukaryota</taxon>
        <taxon>Fungi</taxon>
        <taxon>Dikarya</taxon>
        <taxon>Ascomycota</taxon>
        <taxon>Saccharomycotina</taxon>
        <taxon>Pichiomycetes</taxon>
        <taxon>Pichiales</taxon>
        <taxon>Pichiaceae</taxon>
        <taxon>Ambrosiozyma</taxon>
    </lineage>
</organism>
<dbReference type="GO" id="GO:0090110">
    <property type="term" value="P:COPII-coated vesicle cargo loading"/>
    <property type="evidence" value="ECO:0007669"/>
    <property type="project" value="TreeGrafter"/>
</dbReference>
<dbReference type="SUPFAM" id="SSF82919">
    <property type="entry name" value="Zn-finger domain of Sec23/24"/>
    <property type="match status" value="1"/>
</dbReference>
<comment type="function">
    <text evidence="14 15">Component of the coat protein complex II (COPII) which promotes the formation of transport vesicles from the endoplasmic reticulum (ER). The coat has two main functions, the physical deformation of the endoplasmic reticulum membrane into vesicles and the selection of cargo molecules.</text>
</comment>
<evidence type="ECO:0000256" key="6">
    <source>
        <dbReference type="ARBA" id="ARBA00022723"/>
    </source>
</evidence>
<dbReference type="SUPFAM" id="SSF53300">
    <property type="entry name" value="vWA-like"/>
    <property type="match status" value="1"/>
</dbReference>
<keyword evidence="9 15" id="KW-0931">ER-Golgi transport</keyword>
<evidence type="ECO:0000256" key="1">
    <source>
        <dbReference type="ARBA" id="ARBA00004299"/>
    </source>
</evidence>
<dbReference type="GO" id="GO:0008270">
    <property type="term" value="F:zinc ion binding"/>
    <property type="evidence" value="ECO:0007669"/>
    <property type="project" value="InterPro"/>
</dbReference>
<evidence type="ECO:0000259" key="16">
    <source>
        <dbReference type="Pfam" id="PF00626"/>
    </source>
</evidence>
<dbReference type="InterPro" id="IPR037364">
    <property type="entry name" value="Sec23"/>
</dbReference>
<dbReference type="FunFam" id="3.40.20.10:FF:000041">
    <property type="entry name" value="Protein transport protein SEC23"/>
    <property type="match status" value="1"/>
</dbReference>
<evidence type="ECO:0000256" key="11">
    <source>
        <dbReference type="ARBA" id="ARBA00023034"/>
    </source>
</evidence>
<dbReference type="InterPro" id="IPR006895">
    <property type="entry name" value="Znf_Sec23_Sec24"/>
</dbReference>
<evidence type="ECO:0000256" key="4">
    <source>
        <dbReference type="ARBA" id="ARBA00021212"/>
    </source>
</evidence>
<evidence type="ECO:0000256" key="10">
    <source>
        <dbReference type="ARBA" id="ARBA00022927"/>
    </source>
</evidence>
<dbReference type="Proteomes" id="UP001165063">
    <property type="component" value="Unassembled WGS sequence"/>
</dbReference>
<dbReference type="Gene3D" id="2.30.30.380">
    <property type="entry name" value="Zn-finger domain of Sec23/24"/>
    <property type="match status" value="1"/>
</dbReference>
<evidence type="ECO:0000313" key="22">
    <source>
        <dbReference type="Proteomes" id="UP001165063"/>
    </source>
</evidence>
<keyword evidence="7 15" id="KW-0256">Endoplasmic reticulum</keyword>
<keyword evidence="5 15" id="KW-0813">Transport</keyword>
<comment type="subcellular location">
    <subcellularLocation>
        <location evidence="15">Cytoplasm</location>
    </subcellularLocation>
    <subcellularLocation>
        <location evidence="1 15">Cytoplasmic vesicle</location>
        <location evidence="1 15">COPII-coated vesicle membrane</location>
        <topology evidence="1 15">Peripheral membrane protein</topology>
        <orientation evidence="1 15">Cytoplasmic side</orientation>
    </subcellularLocation>
    <subcellularLocation>
        <location evidence="2 15">Endoplasmic reticulum membrane</location>
        <topology evidence="2 15">Peripheral membrane protein</topology>
        <orientation evidence="2 15">Cytoplasmic side</orientation>
    </subcellularLocation>
    <subcellularLocation>
        <location evidence="15">Golgi apparatus membrane</location>
        <topology evidence="15">Peripheral membrane protein</topology>
        <orientation evidence="15">Cytoplasmic side</orientation>
    </subcellularLocation>
</comment>
<evidence type="ECO:0000256" key="7">
    <source>
        <dbReference type="ARBA" id="ARBA00022824"/>
    </source>
</evidence>
<dbReference type="InterPro" id="IPR006896">
    <property type="entry name" value="Sec23/24_trunk_dom"/>
</dbReference>
<keyword evidence="13 15" id="KW-0968">Cytoplasmic vesicle</keyword>
<dbReference type="SUPFAM" id="SSF81811">
    <property type="entry name" value="Helical domain of Sec23/24"/>
    <property type="match status" value="1"/>
</dbReference>
<dbReference type="GO" id="GO:0000139">
    <property type="term" value="C:Golgi membrane"/>
    <property type="evidence" value="ECO:0007669"/>
    <property type="project" value="UniProtKB-SubCell"/>
</dbReference>
<evidence type="ECO:0000256" key="3">
    <source>
        <dbReference type="ARBA" id="ARBA00009210"/>
    </source>
</evidence>
<feature type="domain" description="Sec23/Sec24 trunk" evidence="18">
    <location>
        <begin position="123"/>
        <end position="387"/>
    </location>
</feature>
<dbReference type="InterPro" id="IPR036174">
    <property type="entry name" value="Znf_Sec23_Sec24_sf"/>
</dbReference>
<evidence type="ECO:0000256" key="15">
    <source>
        <dbReference type="RuleBase" id="RU365030"/>
    </source>
</evidence>
<dbReference type="SUPFAM" id="SSF82754">
    <property type="entry name" value="C-terminal, gelsolin-like domain of Sec23/24"/>
    <property type="match status" value="1"/>
</dbReference>
<feature type="domain" description="Sec23/Sec24 beta-sandwich" evidence="20">
    <location>
        <begin position="399"/>
        <end position="498"/>
    </location>
</feature>
<evidence type="ECO:0000259" key="18">
    <source>
        <dbReference type="Pfam" id="PF04811"/>
    </source>
</evidence>
<evidence type="ECO:0000259" key="19">
    <source>
        <dbReference type="Pfam" id="PF04815"/>
    </source>
</evidence>
<accession>A0A9W6YV94</accession>
<keyword evidence="22" id="KW-1185">Reference proteome</keyword>
<dbReference type="SUPFAM" id="SSF81995">
    <property type="entry name" value="beta-sandwich domain of Sec23/24"/>
    <property type="match status" value="1"/>
</dbReference>
<dbReference type="OrthoDB" id="10256289at2759"/>
<name>A0A9W6YV94_AMBMO</name>
<keyword evidence="6 15" id="KW-0479">Metal-binding</keyword>
<dbReference type="InterPro" id="IPR007123">
    <property type="entry name" value="Gelsolin-like_dom"/>
</dbReference>
<keyword evidence="15" id="KW-0963">Cytoplasm</keyword>
<feature type="domain" description="Sec23/Sec24 helical" evidence="19">
    <location>
        <begin position="509"/>
        <end position="607"/>
    </location>
</feature>
<keyword evidence="8 15" id="KW-0862">Zinc</keyword>
<dbReference type="InterPro" id="IPR036465">
    <property type="entry name" value="vWFA_dom_sf"/>
</dbReference>
<evidence type="ECO:0000256" key="8">
    <source>
        <dbReference type="ARBA" id="ARBA00022833"/>
    </source>
</evidence>
<dbReference type="InterPro" id="IPR029006">
    <property type="entry name" value="ADF-H/Gelsolin-like_dom_sf"/>
</dbReference>
<dbReference type="InterPro" id="IPR036180">
    <property type="entry name" value="Gelsolin-like_dom_sf"/>
</dbReference>
<dbReference type="Gene3D" id="3.40.20.10">
    <property type="entry name" value="Severin"/>
    <property type="match status" value="1"/>
</dbReference>
<dbReference type="Gene3D" id="2.60.40.1670">
    <property type="entry name" value="beta-sandwich domain of Sec23/24"/>
    <property type="match status" value="1"/>
</dbReference>
<evidence type="ECO:0000313" key="21">
    <source>
        <dbReference type="EMBL" id="GMG22775.1"/>
    </source>
</evidence>
<sequence length="762" mass="84486">MNDAQTEFETLEDLTGLRFSWNTIPSSKAEAVECSAPMGCLYQPLRPVEQPVVLNSLPVICKSCNSILNPFTQPNLGTRQWTCPFCSARNIFSTATIAQNEIPYECSPSGLNVEYVLPSPYGQQPLVVLFIVDLCVDEDSLAALKESLLVAISLLPPNTLVGLITYGKNVNVHEIGHQDYSSMHTFNGAKEYTPAEIEDSLGLISRAGRPQQPAQTQQSPAGRYVQQLAICEFNLQLQIESLKADSFPIAKQSRPTRATGAAINVATHLLGASFPKTAANMFLFSGGPCTYGPGAIVSTKLRDPIRSHNDLLNDSSAAKEFKKNQQYYQNIATKAAVNGHTIDIMIGSYDQTGLTEMESLVDKTGGSVVQTDSYTSAIFKQSFQRMFSLRGDIEESAIAFNATLEVKVSNNLKINGLVGHGTSLLRKTPTVSEIKVGLGGTDAWKLGSVNPHSTYALYFELAGAASNSPFATFQFILQYQHLDGTRRLHVTTVQKNVSQGKPSLISNFDQEAAAVLVAREAVDKTMRDDSVDLLRWVDKILVDLCANFSRFIPNQASSLTMPPTLNFFPQFMYHLRRSTFVQVFNSSPDETSFYRHCFLTEDCTNALLMIQPSLTAYELDKDPFPVLLDSESIKMNRILILDTFFHLLIFHGSQIAEWRREKYQEKPDYEYFKEFLDLPKQEAADILVDRFPLPRFIDTEEGGSQARFLMSKLNPSTSYKELDNLNAFANGARGAVGAVVFTDDVSLQTFMKYVNEAIVKTS</sequence>
<comment type="similarity">
    <text evidence="3 15">Belongs to the SEC23/SEC24 family. SEC23 subfamily.</text>
</comment>
<comment type="caution">
    <text evidence="21">The sequence shown here is derived from an EMBL/GenBank/DDBJ whole genome shotgun (WGS) entry which is preliminary data.</text>
</comment>
<evidence type="ECO:0000256" key="5">
    <source>
        <dbReference type="ARBA" id="ARBA00022448"/>
    </source>
</evidence>
<dbReference type="GO" id="GO:0030127">
    <property type="term" value="C:COPII vesicle coat"/>
    <property type="evidence" value="ECO:0007669"/>
    <property type="project" value="InterPro"/>
</dbReference>
<dbReference type="EMBL" id="BSXU01001012">
    <property type="protein sequence ID" value="GMG22775.1"/>
    <property type="molecule type" value="Genomic_DNA"/>
</dbReference>
<feature type="domain" description="Zinc finger Sec23/Sec24-type" evidence="17">
    <location>
        <begin position="58"/>
        <end position="92"/>
    </location>
</feature>
<gene>
    <name evidence="21" type="ORF">Amon01_000268900</name>
</gene>
<protein>
    <recommendedName>
        <fullName evidence="4 15">Protein transport protein SEC23</fullName>
    </recommendedName>
</protein>